<dbReference type="OrthoDB" id="4128519at2759"/>
<dbReference type="HOGENOM" id="CLU_2812105_0_0_1"/>
<keyword evidence="2" id="KW-1185">Reference proteome</keyword>
<dbReference type="RefSeq" id="XP_007732149.1">
    <property type="nucleotide sequence ID" value="XM_007733959.1"/>
</dbReference>
<organism evidence="1 2">
    <name type="scientific">Capronia epimyces CBS 606.96</name>
    <dbReference type="NCBI Taxonomy" id="1182542"/>
    <lineage>
        <taxon>Eukaryota</taxon>
        <taxon>Fungi</taxon>
        <taxon>Dikarya</taxon>
        <taxon>Ascomycota</taxon>
        <taxon>Pezizomycotina</taxon>
        <taxon>Eurotiomycetes</taxon>
        <taxon>Chaetothyriomycetidae</taxon>
        <taxon>Chaetothyriales</taxon>
        <taxon>Herpotrichiellaceae</taxon>
        <taxon>Capronia</taxon>
    </lineage>
</organism>
<protein>
    <submittedName>
        <fullName evidence="1">Uncharacterized protein</fullName>
    </submittedName>
</protein>
<dbReference type="EMBL" id="AMGY01000003">
    <property type="protein sequence ID" value="EXJ86870.1"/>
    <property type="molecule type" value="Genomic_DNA"/>
</dbReference>
<reference evidence="1 2" key="1">
    <citation type="submission" date="2013-03" db="EMBL/GenBank/DDBJ databases">
        <title>The Genome Sequence of Capronia epimyces CBS 606.96.</title>
        <authorList>
            <consortium name="The Broad Institute Genomics Platform"/>
            <person name="Cuomo C."/>
            <person name="de Hoog S."/>
            <person name="Gorbushina A."/>
            <person name="Walker B."/>
            <person name="Young S.K."/>
            <person name="Zeng Q."/>
            <person name="Gargeya S."/>
            <person name="Fitzgerald M."/>
            <person name="Haas B."/>
            <person name="Abouelleil A."/>
            <person name="Allen A.W."/>
            <person name="Alvarado L."/>
            <person name="Arachchi H.M."/>
            <person name="Berlin A.M."/>
            <person name="Chapman S.B."/>
            <person name="Gainer-Dewar J."/>
            <person name="Goldberg J."/>
            <person name="Griggs A."/>
            <person name="Gujja S."/>
            <person name="Hansen M."/>
            <person name="Howarth C."/>
            <person name="Imamovic A."/>
            <person name="Ireland A."/>
            <person name="Larimer J."/>
            <person name="McCowan C."/>
            <person name="Murphy C."/>
            <person name="Pearson M."/>
            <person name="Poon T.W."/>
            <person name="Priest M."/>
            <person name="Roberts A."/>
            <person name="Saif S."/>
            <person name="Shea T."/>
            <person name="Sisk P."/>
            <person name="Sykes S."/>
            <person name="Wortman J."/>
            <person name="Nusbaum C."/>
            <person name="Birren B."/>
        </authorList>
    </citation>
    <scope>NUCLEOTIDE SEQUENCE [LARGE SCALE GENOMIC DNA]</scope>
    <source>
        <strain evidence="1 2">CBS 606.96</strain>
    </source>
</reference>
<evidence type="ECO:0000313" key="1">
    <source>
        <dbReference type="EMBL" id="EXJ86870.1"/>
    </source>
</evidence>
<dbReference type="Proteomes" id="UP000019478">
    <property type="component" value="Unassembled WGS sequence"/>
</dbReference>
<evidence type="ECO:0000313" key="2">
    <source>
        <dbReference type="Proteomes" id="UP000019478"/>
    </source>
</evidence>
<dbReference type="GeneID" id="19167949"/>
<name>W9YB71_9EURO</name>
<proteinExistence type="predicted"/>
<comment type="caution">
    <text evidence="1">The sequence shown here is derived from an EMBL/GenBank/DDBJ whole genome shotgun (WGS) entry which is preliminary data.</text>
</comment>
<accession>W9YB71</accession>
<sequence length="67" mass="7632">MSVSPTSDSASAPALAPEKASRRWYDWFAPEDSPEERKLILKLDLLIVPFAFIGYWLKYVDQANLSE</sequence>
<dbReference type="AlphaFoldDB" id="W9YB71"/>
<gene>
    <name evidence="1" type="ORF">A1O3_03824</name>
</gene>